<keyword evidence="2" id="KW-1185">Reference proteome</keyword>
<sequence>MAHSTNGTADILDIEVRQFFQKGLELYGMNGHNNPARLTPAIKKYGADLTYRNELSIGDAQLLRQMLSTGPRVRKLHLHRTMYEAFRVAFHHRGECDSLKEVHFGLVDCSGRDLGISRCGLFGRLHSLHLSCINTGSAFAEDIASYIKQNKLLRELGLSGSCGGVEGVAILIATLTENDTLKKFSLAEVRLPSDSLIAFAKMLASNSALELVDLTGVCPVEKNQVTSLLSEELYSGVFKRLKICWPVQLISEVTELIRKERCCPQLYVNFAGAGAQDDLQCFFENVFEDKLLYGLHVEFTEGIFLDVVDDIVCGVESTTLFELSFVIRGPCNHNGELISILEAFRKNFSITKLSISTGVLMPNTAMAVSELLARNRVLNHVAISDHQGFSSADVKTITKGLRKNYRLISLDIRYESDSTKERSEITALLERNIMLLHKAADFVISGAGVSDETSVDALIKVYSSAHLVELVQKMTGRTKGETIDAIHAALQHARKSHAYYN</sequence>
<organism evidence="1 2">
    <name type="scientific">Hyalomma asiaticum</name>
    <name type="common">Tick</name>
    <dbReference type="NCBI Taxonomy" id="266040"/>
    <lineage>
        <taxon>Eukaryota</taxon>
        <taxon>Metazoa</taxon>
        <taxon>Ecdysozoa</taxon>
        <taxon>Arthropoda</taxon>
        <taxon>Chelicerata</taxon>
        <taxon>Arachnida</taxon>
        <taxon>Acari</taxon>
        <taxon>Parasitiformes</taxon>
        <taxon>Ixodida</taxon>
        <taxon>Ixodoidea</taxon>
        <taxon>Ixodidae</taxon>
        <taxon>Hyalomminae</taxon>
        <taxon>Hyalomma</taxon>
    </lineage>
</organism>
<evidence type="ECO:0000313" key="1">
    <source>
        <dbReference type="EMBL" id="KAH6922259.1"/>
    </source>
</evidence>
<name>A0ACB7RK95_HYAAI</name>
<comment type="caution">
    <text evidence="1">The sequence shown here is derived from an EMBL/GenBank/DDBJ whole genome shotgun (WGS) entry which is preliminary data.</text>
</comment>
<evidence type="ECO:0000313" key="2">
    <source>
        <dbReference type="Proteomes" id="UP000821845"/>
    </source>
</evidence>
<reference evidence="1" key="1">
    <citation type="submission" date="2020-05" db="EMBL/GenBank/DDBJ databases">
        <title>Large-scale comparative analyses of tick genomes elucidate their genetic diversity and vector capacities.</title>
        <authorList>
            <person name="Jia N."/>
            <person name="Wang J."/>
            <person name="Shi W."/>
            <person name="Du L."/>
            <person name="Sun Y."/>
            <person name="Zhan W."/>
            <person name="Jiang J."/>
            <person name="Wang Q."/>
            <person name="Zhang B."/>
            <person name="Ji P."/>
            <person name="Sakyi L.B."/>
            <person name="Cui X."/>
            <person name="Yuan T."/>
            <person name="Jiang B."/>
            <person name="Yang W."/>
            <person name="Lam T.T.-Y."/>
            <person name="Chang Q."/>
            <person name="Ding S."/>
            <person name="Wang X."/>
            <person name="Zhu J."/>
            <person name="Ruan X."/>
            <person name="Zhao L."/>
            <person name="Wei J."/>
            <person name="Que T."/>
            <person name="Du C."/>
            <person name="Cheng J."/>
            <person name="Dai P."/>
            <person name="Han X."/>
            <person name="Huang E."/>
            <person name="Gao Y."/>
            <person name="Liu J."/>
            <person name="Shao H."/>
            <person name="Ye R."/>
            <person name="Li L."/>
            <person name="Wei W."/>
            <person name="Wang X."/>
            <person name="Wang C."/>
            <person name="Yang T."/>
            <person name="Huo Q."/>
            <person name="Li W."/>
            <person name="Guo W."/>
            <person name="Chen H."/>
            <person name="Zhou L."/>
            <person name="Ni X."/>
            <person name="Tian J."/>
            <person name="Zhou Y."/>
            <person name="Sheng Y."/>
            <person name="Liu T."/>
            <person name="Pan Y."/>
            <person name="Xia L."/>
            <person name="Li J."/>
            <person name="Zhao F."/>
            <person name="Cao W."/>
        </authorList>
    </citation>
    <scope>NUCLEOTIDE SEQUENCE</scope>
    <source>
        <strain evidence="1">Hyas-2018</strain>
    </source>
</reference>
<protein>
    <submittedName>
        <fullName evidence="1">Uncharacterized protein</fullName>
    </submittedName>
</protein>
<accession>A0ACB7RK95</accession>
<proteinExistence type="predicted"/>
<dbReference type="EMBL" id="CM023489">
    <property type="protein sequence ID" value="KAH6922259.1"/>
    <property type="molecule type" value="Genomic_DNA"/>
</dbReference>
<gene>
    <name evidence="1" type="ORF">HPB50_011331</name>
</gene>
<dbReference type="Proteomes" id="UP000821845">
    <property type="component" value="Chromosome 9"/>
</dbReference>